<organism evidence="1 2">
    <name type="scientific">Anaeromyces robustus</name>
    <dbReference type="NCBI Taxonomy" id="1754192"/>
    <lineage>
        <taxon>Eukaryota</taxon>
        <taxon>Fungi</taxon>
        <taxon>Fungi incertae sedis</taxon>
        <taxon>Chytridiomycota</taxon>
        <taxon>Chytridiomycota incertae sedis</taxon>
        <taxon>Neocallimastigomycetes</taxon>
        <taxon>Neocallimastigales</taxon>
        <taxon>Neocallimastigaceae</taxon>
        <taxon>Anaeromyces</taxon>
    </lineage>
</organism>
<reference evidence="1 2" key="1">
    <citation type="submission" date="2016-08" db="EMBL/GenBank/DDBJ databases">
        <title>A Parts List for Fungal Cellulosomes Revealed by Comparative Genomics.</title>
        <authorList>
            <consortium name="DOE Joint Genome Institute"/>
            <person name="Haitjema C.H."/>
            <person name="Gilmore S.P."/>
            <person name="Henske J.K."/>
            <person name="Solomon K.V."/>
            <person name="De Groot R."/>
            <person name="Kuo A."/>
            <person name="Mondo S.J."/>
            <person name="Salamov A.A."/>
            <person name="Labutti K."/>
            <person name="Zhao Z."/>
            <person name="Chiniquy J."/>
            <person name="Barry K."/>
            <person name="Brewer H.M."/>
            <person name="Purvine S.O."/>
            <person name="Wright A.T."/>
            <person name="Boxma B."/>
            <person name="Van Alen T."/>
            <person name="Hackstein J.H."/>
            <person name="Baker S.E."/>
            <person name="Grigoriev I.V."/>
            <person name="O'Malley M.A."/>
        </authorList>
    </citation>
    <scope>NUCLEOTIDE SEQUENCE [LARGE SCALE GENOMIC DNA]</scope>
    <source>
        <strain evidence="1 2">S4</strain>
    </source>
</reference>
<comment type="caution">
    <text evidence="1">The sequence shown here is derived from an EMBL/GenBank/DDBJ whole genome shotgun (WGS) entry which is preliminary data.</text>
</comment>
<proteinExistence type="predicted"/>
<dbReference type="Proteomes" id="UP000193944">
    <property type="component" value="Unassembled WGS sequence"/>
</dbReference>
<dbReference type="OrthoDB" id="2144298at2759"/>
<protein>
    <submittedName>
        <fullName evidence="1">Uncharacterized protein</fullName>
    </submittedName>
</protein>
<accession>A0A1Y1WPX4</accession>
<reference evidence="1 2" key="2">
    <citation type="submission" date="2016-08" db="EMBL/GenBank/DDBJ databases">
        <title>Pervasive Adenine N6-methylation of Active Genes in Fungi.</title>
        <authorList>
            <consortium name="DOE Joint Genome Institute"/>
            <person name="Mondo S.J."/>
            <person name="Dannebaum R.O."/>
            <person name="Kuo R.C."/>
            <person name="Labutti K."/>
            <person name="Haridas S."/>
            <person name="Kuo A."/>
            <person name="Salamov A."/>
            <person name="Ahrendt S.R."/>
            <person name="Lipzen A."/>
            <person name="Sullivan W."/>
            <person name="Andreopoulos W.B."/>
            <person name="Clum A."/>
            <person name="Lindquist E."/>
            <person name="Daum C."/>
            <person name="Ramamoorthy G.K."/>
            <person name="Gryganskyi A."/>
            <person name="Culley D."/>
            <person name="Magnuson J.K."/>
            <person name="James T.Y."/>
            <person name="O'Malley M.A."/>
            <person name="Stajich J.E."/>
            <person name="Spatafora J.W."/>
            <person name="Visel A."/>
            <person name="Grigoriev I.V."/>
        </authorList>
    </citation>
    <scope>NUCLEOTIDE SEQUENCE [LARGE SCALE GENOMIC DNA]</scope>
    <source>
        <strain evidence="1 2">S4</strain>
    </source>
</reference>
<dbReference type="EMBL" id="MCFG01000373">
    <property type="protein sequence ID" value="ORX75174.1"/>
    <property type="molecule type" value="Genomic_DNA"/>
</dbReference>
<name>A0A1Y1WPX4_9FUNG</name>
<evidence type="ECO:0000313" key="2">
    <source>
        <dbReference type="Proteomes" id="UP000193944"/>
    </source>
</evidence>
<sequence length="423" mass="48726">MNSNSTLTLSCEILMLIRTHFRSNLIAQKSQIKRRFGSNYGLYETENEPCTMRRGISSTLSGLLQLLSDVTSNTNDDEYNKAKSEIRNNSISSLEIYEKWKAYMNSSLKIPEELNISYLWKKDVINTTAPLWKSFINDLSAYEMLFVMPYIIDFMGESITHQVVYISAINQVLLRWGKLLQTDPTINQLIISKFKSDDTDNTWNEDDDFDELSQSDWTEGMDKICIQCIDELSLLIKHKNFTKKTLFLIVNTMYICCLVMNTYLQRDAIKKIFSTLTALMYEYEKLKRRSTASNTTKTSELNCDMDKIFADTLDNINTSINFSDMELWEEQENSSITDEADISLTPVIVNDIIKKLDHLSIILDKHRSNNDVVHVGTDNEKDEANTIHKYFDSLLLDAVKENPSIGNKLNRYLGKNGPENIPC</sequence>
<gene>
    <name evidence="1" type="ORF">BCR32DRAFT_285424</name>
</gene>
<evidence type="ECO:0000313" key="1">
    <source>
        <dbReference type="EMBL" id="ORX75174.1"/>
    </source>
</evidence>
<dbReference type="AlphaFoldDB" id="A0A1Y1WPX4"/>
<keyword evidence="2" id="KW-1185">Reference proteome</keyword>